<dbReference type="HOGENOM" id="CLU_006586_8_1_1"/>
<dbReference type="InterPro" id="IPR002018">
    <property type="entry name" value="CarbesteraseB"/>
</dbReference>
<dbReference type="Pfam" id="PF00135">
    <property type="entry name" value="COesterase"/>
    <property type="match status" value="1"/>
</dbReference>
<dbReference type="PANTHER" id="PTHR43142">
    <property type="entry name" value="CARBOXYLIC ESTER HYDROLASE"/>
    <property type="match status" value="1"/>
</dbReference>
<evidence type="ECO:0000259" key="4">
    <source>
        <dbReference type="Pfam" id="PF00135"/>
    </source>
</evidence>
<dbReference type="PANTHER" id="PTHR43142:SF3">
    <property type="entry name" value="PUTATIVE (AFU_ORTHOLOGUE AFUA_3G09070)-RELATED"/>
    <property type="match status" value="1"/>
</dbReference>
<dbReference type="Gene3D" id="3.40.50.1820">
    <property type="entry name" value="alpha/beta hydrolase"/>
    <property type="match status" value="1"/>
</dbReference>
<dbReference type="EC" id="3.1.1.-" evidence="3"/>
<dbReference type="Proteomes" id="UP000030752">
    <property type="component" value="Unassembled WGS sequence"/>
</dbReference>
<feature type="signal peptide" evidence="3">
    <location>
        <begin position="1"/>
        <end position="18"/>
    </location>
</feature>
<dbReference type="InterPro" id="IPR019826">
    <property type="entry name" value="Carboxylesterase_B_AS"/>
</dbReference>
<dbReference type="SUPFAM" id="SSF53474">
    <property type="entry name" value="alpha/beta-Hydrolases"/>
    <property type="match status" value="1"/>
</dbReference>
<evidence type="ECO:0000256" key="3">
    <source>
        <dbReference type="RuleBase" id="RU361235"/>
    </source>
</evidence>
<evidence type="ECO:0000256" key="1">
    <source>
        <dbReference type="ARBA" id="ARBA00005964"/>
    </source>
</evidence>
<accession>W2SGS4</accession>
<dbReference type="PROSITE" id="PS00122">
    <property type="entry name" value="CARBOXYLESTERASE_B_1"/>
    <property type="match status" value="1"/>
</dbReference>
<evidence type="ECO:0000256" key="2">
    <source>
        <dbReference type="ARBA" id="ARBA00022801"/>
    </source>
</evidence>
<dbReference type="ESTHER" id="9euro-w2sgs4">
    <property type="family name" value="Fungal_carboxylesterase_lipase"/>
</dbReference>
<sequence length="697" mass="73909">MSVPSLAVVLLVAAVASAYPGSSHAVCNSQSSLTLIYQNNLNASDDSNHVSAIILDPMPARNAQTACGAINESLLTQATIQNYTTDFTDTLAYLDYTYGTGPAYLVDNAVVTLQDQSLSYAASNSAQRNLPVLCTQSDRETQPPNSTASASNLVTVAAAGNTYIGYHNQKSFRFAGIRYANTPERFEYSKVYSGTGETINATAYGSQCLQGGGGSEDCLFLNIQTPYIPKAGSSNNLRPVYFWIHGGGFTGGTGADPGTDGGNLASREDIVVVTINYRLSTLGFLAIPDSPIKGNYGIGDQINALKWTVANIAKFGGDPKRITIAGSSAGAGSVRTLLGSPPAIGLFQGAQADSNLGGGVDLGLDGNYGTTYSSYLTINESYTRGGFPVLNATNCTSGSTTQQIACLRTANATTLISGNDIPRYVVQDGTIVTTPKLDVTARNGTSAYVPIMFGVAANDGASFSTLSPTPVANLSEGLQTGLSINASAADAIIASGLFPFYSSGNLTLDAFNVTQRVATDNTFRCIDQATVYAGAVTHTFPATYYYQFERSIDGYNPNNLSPELIQGPRSPNYPNGNPHAPYFKLHGSTGDWIFGNFYGRPLRDETDLWSLQLTSGYFAEFVRSGQPNMREEALRVRGAAYAKTLEAVRTQGSWGAVQGEAGPVRFLDWPARSGGFVDVEQCRWLNYSLSYYVDGGS</sequence>
<dbReference type="eggNOG" id="KOG1516">
    <property type="taxonomic scope" value="Eukaryota"/>
</dbReference>
<evidence type="ECO:0000313" key="6">
    <source>
        <dbReference type="Proteomes" id="UP000030752"/>
    </source>
</evidence>
<dbReference type="AlphaFoldDB" id="W2SGS4"/>
<comment type="similarity">
    <text evidence="1 3">Belongs to the type-B carboxylesterase/lipase family.</text>
</comment>
<organism evidence="5 6">
    <name type="scientific">Cyphellophora europaea (strain CBS 101466)</name>
    <name type="common">Phialophora europaea</name>
    <dbReference type="NCBI Taxonomy" id="1220924"/>
    <lineage>
        <taxon>Eukaryota</taxon>
        <taxon>Fungi</taxon>
        <taxon>Dikarya</taxon>
        <taxon>Ascomycota</taxon>
        <taxon>Pezizomycotina</taxon>
        <taxon>Eurotiomycetes</taxon>
        <taxon>Chaetothyriomycetidae</taxon>
        <taxon>Chaetothyriales</taxon>
        <taxon>Cyphellophoraceae</taxon>
        <taxon>Cyphellophora</taxon>
    </lineage>
</organism>
<dbReference type="VEuPathDB" id="FungiDB:HMPREF1541_01274"/>
<dbReference type="GeneID" id="19968613"/>
<dbReference type="InParanoid" id="W2SGS4"/>
<dbReference type="GO" id="GO:0016787">
    <property type="term" value="F:hydrolase activity"/>
    <property type="evidence" value="ECO:0007669"/>
    <property type="project" value="UniProtKB-KW"/>
</dbReference>
<dbReference type="OrthoDB" id="408631at2759"/>
<name>W2SGS4_CYPE1</name>
<keyword evidence="6" id="KW-1185">Reference proteome</keyword>
<proteinExistence type="inferred from homology"/>
<reference evidence="5 6" key="1">
    <citation type="submission" date="2013-03" db="EMBL/GenBank/DDBJ databases">
        <title>The Genome Sequence of Phialophora europaea CBS 101466.</title>
        <authorList>
            <consortium name="The Broad Institute Genomics Platform"/>
            <person name="Cuomo C."/>
            <person name="de Hoog S."/>
            <person name="Gorbushina A."/>
            <person name="Walker B."/>
            <person name="Young S.K."/>
            <person name="Zeng Q."/>
            <person name="Gargeya S."/>
            <person name="Fitzgerald M."/>
            <person name="Haas B."/>
            <person name="Abouelleil A."/>
            <person name="Allen A.W."/>
            <person name="Alvarado L."/>
            <person name="Arachchi H.M."/>
            <person name="Berlin A.M."/>
            <person name="Chapman S.B."/>
            <person name="Gainer-Dewar J."/>
            <person name="Goldberg J."/>
            <person name="Griggs A."/>
            <person name="Gujja S."/>
            <person name="Hansen M."/>
            <person name="Howarth C."/>
            <person name="Imamovic A."/>
            <person name="Ireland A."/>
            <person name="Larimer J."/>
            <person name="McCowan C."/>
            <person name="Murphy C."/>
            <person name="Pearson M."/>
            <person name="Poon T.W."/>
            <person name="Priest M."/>
            <person name="Roberts A."/>
            <person name="Saif S."/>
            <person name="Shea T."/>
            <person name="Sisk P."/>
            <person name="Sykes S."/>
            <person name="Wortman J."/>
            <person name="Nusbaum C."/>
            <person name="Birren B."/>
        </authorList>
    </citation>
    <scope>NUCLEOTIDE SEQUENCE [LARGE SCALE GENOMIC DNA]</scope>
    <source>
        <strain evidence="5 6">CBS 101466</strain>
    </source>
</reference>
<dbReference type="InterPro" id="IPR029058">
    <property type="entry name" value="AB_hydrolase_fold"/>
</dbReference>
<dbReference type="EMBL" id="KB822711">
    <property type="protein sequence ID" value="ETN47084.1"/>
    <property type="molecule type" value="Genomic_DNA"/>
</dbReference>
<keyword evidence="3" id="KW-0732">Signal</keyword>
<protein>
    <recommendedName>
        <fullName evidence="3">Carboxylic ester hydrolase</fullName>
        <ecNumber evidence="3">3.1.1.-</ecNumber>
    </recommendedName>
</protein>
<feature type="domain" description="Carboxylesterase type B" evidence="4">
    <location>
        <begin position="172"/>
        <end position="631"/>
    </location>
</feature>
<evidence type="ECO:0000313" key="5">
    <source>
        <dbReference type="EMBL" id="ETN47084.1"/>
    </source>
</evidence>
<keyword evidence="2 3" id="KW-0378">Hydrolase</keyword>
<dbReference type="RefSeq" id="XP_008711796.1">
    <property type="nucleotide sequence ID" value="XM_008713574.1"/>
</dbReference>
<gene>
    <name evidence="5" type="ORF">HMPREF1541_01274</name>
</gene>
<feature type="chain" id="PRO_5005149989" description="Carboxylic ester hydrolase" evidence="3">
    <location>
        <begin position="19"/>
        <end position="697"/>
    </location>
</feature>
<dbReference type="STRING" id="1220924.W2SGS4"/>